<evidence type="ECO:0000313" key="1">
    <source>
        <dbReference type="EMBL" id="RCI08618.1"/>
    </source>
</evidence>
<gene>
    <name evidence="1" type="ORF">L249_4864</name>
</gene>
<name>A0A367L2I1_9HYPO</name>
<proteinExistence type="predicted"/>
<dbReference type="Proteomes" id="UP000253664">
    <property type="component" value="Unassembled WGS sequence"/>
</dbReference>
<dbReference type="AlphaFoldDB" id="A0A367L2I1"/>
<keyword evidence="2" id="KW-1185">Reference proteome</keyword>
<accession>A0A367L2I1</accession>
<organism evidence="1 2">
    <name type="scientific">Ophiocordyceps polyrhachis-furcata BCC 54312</name>
    <dbReference type="NCBI Taxonomy" id="1330021"/>
    <lineage>
        <taxon>Eukaryota</taxon>
        <taxon>Fungi</taxon>
        <taxon>Dikarya</taxon>
        <taxon>Ascomycota</taxon>
        <taxon>Pezizomycotina</taxon>
        <taxon>Sordariomycetes</taxon>
        <taxon>Hypocreomycetidae</taxon>
        <taxon>Hypocreales</taxon>
        <taxon>Ophiocordycipitaceae</taxon>
        <taxon>Ophiocordyceps</taxon>
    </lineage>
</organism>
<feature type="non-terminal residue" evidence="1">
    <location>
        <position position="87"/>
    </location>
</feature>
<protein>
    <submittedName>
        <fullName evidence="1">Uncharacterized protein</fullName>
    </submittedName>
</protein>
<sequence length="87" mass="10040">MWYEIRSGMIQDYESCSSFFVRENLKRFDERKSSKMGRKARVEDEATVLETMILLPAFPPEPLAHQFLAARVERQGDVIVSRSGDDA</sequence>
<dbReference type="EMBL" id="LKCN02000018">
    <property type="protein sequence ID" value="RCI08618.1"/>
    <property type="molecule type" value="Genomic_DNA"/>
</dbReference>
<comment type="caution">
    <text evidence="1">The sequence shown here is derived from an EMBL/GenBank/DDBJ whole genome shotgun (WGS) entry which is preliminary data.</text>
</comment>
<evidence type="ECO:0000313" key="2">
    <source>
        <dbReference type="Proteomes" id="UP000253664"/>
    </source>
</evidence>
<reference evidence="1 2" key="1">
    <citation type="journal article" date="2015" name="BMC Genomics">
        <title>Insights from the genome of Ophiocordyceps polyrhachis-furcata to pathogenicity and host specificity in insect fungi.</title>
        <authorList>
            <person name="Wichadakul D."/>
            <person name="Kobmoo N."/>
            <person name="Ingsriswang S."/>
            <person name="Tangphatsornruang S."/>
            <person name="Chantasingh D."/>
            <person name="Luangsa-ard J.J."/>
            <person name="Eurwilaichitr L."/>
        </authorList>
    </citation>
    <scope>NUCLEOTIDE SEQUENCE [LARGE SCALE GENOMIC DNA]</scope>
    <source>
        <strain evidence="1 2">BCC 54312</strain>
    </source>
</reference>